<proteinExistence type="predicted"/>
<reference evidence="1 2" key="1">
    <citation type="submission" date="2024-02" db="EMBL/GenBank/DDBJ databases">
        <authorList>
            <person name="Chen Y."/>
            <person name="Shah S."/>
            <person name="Dougan E. K."/>
            <person name="Thang M."/>
            <person name="Chan C."/>
        </authorList>
    </citation>
    <scope>NUCLEOTIDE SEQUENCE [LARGE SCALE GENOMIC DNA]</scope>
</reference>
<gene>
    <name evidence="1" type="ORF">CCMP2556_LOCUS20818</name>
</gene>
<keyword evidence="2" id="KW-1185">Reference proteome</keyword>
<protein>
    <submittedName>
        <fullName evidence="1">Uncharacterized protein</fullName>
    </submittedName>
</protein>
<dbReference type="Proteomes" id="UP001642484">
    <property type="component" value="Unassembled WGS sequence"/>
</dbReference>
<comment type="caution">
    <text evidence="1">The sequence shown here is derived from an EMBL/GenBank/DDBJ whole genome shotgun (WGS) entry which is preliminary data.</text>
</comment>
<name>A0ABP0LF38_9DINO</name>
<organism evidence="1 2">
    <name type="scientific">Durusdinium trenchii</name>
    <dbReference type="NCBI Taxonomy" id="1381693"/>
    <lineage>
        <taxon>Eukaryota</taxon>
        <taxon>Sar</taxon>
        <taxon>Alveolata</taxon>
        <taxon>Dinophyceae</taxon>
        <taxon>Suessiales</taxon>
        <taxon>Symbiodiniaceae</taxon>
        <taxon>Durusdinium</taxon>
    </lineage>
</organism>
<dbReference type="EMBL" id="CAXAMN010012237">
    <property type="protein sequence ID" value="CAK9037781.1"/>
    <property type="molecule type" value="Genomic_DNA"/>
</dbReference>
<accession>A0ABP0LF38</accession>
<sequence length="276" mass="30958">MAKKGGSKIEAMQEANEKLLHKLCGQGDFLWSRLRCMIVLEAFECVASCEGCLQLVAAGREKKVKTFADVLAIEHSFHADLQENWKTNIGILVHIFANLQHVLKKEWYFEAADVLWNALIEAKELPEGEFIDVVAAAVGVRAYHRASGRPMPKLPELADNQPPLFSRVREICSSGLHWDAEIAWGPRFEGKDVNLDVYKKLGLERNETMAGMSAGQSPNSKWELALTTAYTWFHWSFVAYPPNSNITKISGWNQKISRADMESVASAYTTGIHCVF</sequence>
<evidence type="ECO:0000313" key="2">
    <source>
        <dbReference type="Proteomes" id="UP001642484"/>
    </source>
</evidence>
<evidence type="ECO:0000313" key="1">
    <source>
        <dbReference type="EMBL" id="CAK9037781.1"/>
    </source>
</evidence>